<dbReference type="GO" id="GO:0015209">
    <property type="term" value="F:cytosine transmembrane transporter activity"/>
    <property type="evidence" value="ECO:0007669"/>
    <property type="project" value="InterPro"/>
</dbReference>
<sequence length="548" mass="60436">MKLLSKLQALEEDDVLDTRHFSHREGGHGAETEDYSLRRVPASWRWSAWQALWSFSGLNTAMVFPLMAGLLATFYGGTATLIAFLMTLAYTWLGVFYFARKAANEGAMEILMSKQSFGFVGASYQLIVYGLLASVYFALEGHVMASSLSELTGWSTAVSAAIVCIAFIPLSVYGMKFLALFQGATIWLYLVGILLVLYCIMSNVNPEVAATNLDAAWWTVNPSGAPLTWVNILSAFGVISGVLGAIMLLLCTEQARFSRRAERNKAALLFSGLGMTVCMIITPLLGLYLLAASGGKIPDPGVSITKLLGGFGLALIFLTQLRINVINVYFGTNALENFSAVALKANWRRVTYILPFLVICYLLIVSPWLQYFSAIMTMLSVFLVNWANVMLGEFWLVRRRMRMPAWSEFRRAYLPAYNRIGLTSMWIPTAIGVLMASGHFGTETVALAVPVTGLLAFFLPLLMSLCMSDESVLRQYFARAPVSTKQLEIMHICPIERTAHHRTDFVLCPYHNDQFISSTACAAEKECGARCQGLEQDKTAASPGQAWA</sequence>
<feature type="transmembrane region" description="Helical" evidence="1">
    <location>
        <begin position="227"/>
        <end position="250"/>
    </location>
</feature>
<dbReference type="InterPro" id="IPR030191">
    <property type="entry name" value="CodB"/>
</dbReference>
<dbReference type="PANTHER" id="PTHR30569">
    <property type="entry name" value="CYTOSINE TRANSPORTER CODB"/>
    <property type="match status" value="1"/>
</dbReference>
<keyword evidence="1" id="KW-0472">Membrane</keyword>
<comment type="caution">
    <text evidence="2">The sequence shown here is derived from an EMBL/GenBank/DDBJ whole genome shotgun (WGS) entry which is preliminary data.</text>
</comment>
<evidence type="ECO:0000313" key="2">
    <source>
        <dbReference type="EMBL" id="PVY62739.1"/>
    </source>
</evidence>
<dbReference type="EMBL" id="QEKO01000002">
    <property type="protein sequence ID" value="PVY62739.1"/>
    <property type="molecule type" value="Genomic_DNA"/>
</dbReference>
<feature type="transmembrane region" description="Helical" evidence="1">
    <location>
        <begin position="444"/>
        <end position="466"/>
    </location>
</feature>
<dbReference type="Gene3D" id="1.10.4160.10">
    <property type="entry name" value="Hydantoin permease"/>
    <property type="match status" value="1"/>
</dbReference>
<protein>
    <submittedName>
        <fullName evidence="2">Purine-cytosine permease-like protein</fullName>
    </submittedName>
</protein>
<feature type="transmembrane region" description="Helical" evidence="1">
    <location>
        <begin position="311"/>
        <end position="330"/>
    </location>
</feature>
<accession>A0A2U1CP10</accession>
<dbReference type="GO" id="GO:0005886">
    <property type="term" value="C:plasma membrane"/>
    <property type="evidence" value="ECO:0007669"/>
    <property type="project" value="TreeGrafter"/>
</dbReference>
<feature type="transmembrane region" description="Helical" evidence="1">
    <location>
        <begin position="186"/>
        <end position="204"/>
    </location>
</feature>
<keyword evidence="1" id="KW-1133">Transmembrane helix</keyword>
<feature type="transmembrane region" description="Helical" evidence="1">
    <location>
        <begin position="81"/>
        <end position="99"/>
    </location>
</feature>
<dbReference type="RefSeq" id="WP_017523077.1">
    <property type="nucleotide sequence ID" value="NZ_JACCEX010000002.1"/>
</dbReference>
<dbReference type="STRING" id="1231391.GCA_000308195_00702"/>
<dbReference type="PANTHER" id="PTHR30569:SF0">
    <property type="entry name" value="CYTOSINE PERMEASE"/>
    <property type="match status" value="1"/>
</dbReference>
<feature type="transmembrane region" description="Helical" evidence="1">
    <location>
        <begin position="350"/>
        <end position="369"/>
    </location>
</feature>
<dbReference type="AlphaFoldDB" id="A0A2U1CP10"/>
<evidence type="ECO:0000313" key="3">
    <source>
        <dbReference type="Proteomes" id="UP000246145"/>
    </source>
</evidence>
<keyword evidence="1" id="KW-0812">Transmembrane</keyword>
<feature type="transmembrane region" description="Helical" evidence="1">
    <location>
        <begin position="119"/>
        <end position="139"/>
    </location>
</feature>
<organism evidence="2 3">
    <name type="scientific">Pusillimonas noertemannii</name>
    <dbReference type="NCBI Taxonomy" id="305977"/>
    <lineage>
        <taxon>Bacteria</taxon>
        <taxon>Pseudomonadati</taxon>
        <taxon>Pseudomonadota</taxon>
        <taxon>Betaproteobacteria</taxon>
        <taxon>Burkholderiales</taxon>
        <taxon>Alcaligenaceae</taxon>
        <taxon>Pusillimonas</taxon>
    </lineage>
</organism>
<feature type="transmembrane region" description="Helical" evidence="1">
    <location>
        <begin position="416"/>
        <end position="438"/>
    </location>
</feature>
<feature type="transmembrane region" description="Helical" evidence="1">
    <location>
        <begin position="375"/>
        <end position="396"/>
    </location>
</feature>
<dbReference type="Proteomes" id="UP000246145">
    <property type="component" value="Unassembled WGS sequence"/>
</dbReference>
<feature type="transmembrane region" description="Helical" evidence="1">
    <location>
        <begin position="151"/>
        <end position="174"/>
    </location>
</feature>
<keyword evidence="3" id="KW-1185">Reference proteome</keyword>
<gene>
    <name evidence="2" type="ORF">C7440_2236</name>
</gene>
<evidence type="ECO:0000256" key="1">
    <source>
        <dbReference type="SAM" id="Phobius"/>
    </source>
</evidence>
<feature type="transmembrane region" description="Helical" evidence="1">
    <location>
        <begin position="266"/>
        <end position="291"/>
    </location>
</feature>
<proteinExistence type="predicted"/>
<reference evidence="2 3" key="1">
    <citation type="submission" date="2018-04" db="EMBL/GenBank/DDBJ databases">
        <title>Genomic Encyclopedia of Type Strains, Phase IV (KMG-IV): sequencing the most valuable type-strain genomes for metagenomic binning, comparative biology and taxonomic classification.</title>
        <authorList>
            <person name="Goeker M."/>
        </authorList>
    </citation>
    <scope>NUCLEOTIDE SEQUENCE [LARGE SCALE GENOMIC DNA]</scope>
    <source>
        <strain evidence="2 3">DSM 10065</strain>
    </source>
</reference>
<dbReference type="OrthoDB" id="9810730at2"/>
<name>A0A2U1CP10_9BURK</name>